<dbReference type="GO" id="GO:0005886">
    <property type="term" value="C:plasma membrane"/>
    <property type="evidence" value="ECO:0007669"/>
    <property type="project" value="UniProtKB-SubCell"/>
</dbReference>
<comment type="catalytic activity">
    <reaction evidence="17 19">
        <text>alpha-ribazole + adenosylcob(III)inamide-GDP = adenosylcob(III)alamin + GMP + H(+)</text>
        <dbReference type="Rhea" id="RHEA:16049"/>
        <dbReference type="ChEBI" id="CHEBI:10329"/>
        <dbReference type="ChEBI" id="CHEBI:15378"/>
        <dbReference type="ChEBI" id="CHEBI:18408"/>
        <dbReference type="ChEBI" id="CHEBI:58115"/>
        <dbReference type="ChEBI" id="CHEBI:60487"/>
        <dbReference type="EC" id="2.7.8.26"/>
    </reaction>
</comment>
<dbReference type="PANTHER" id="PTHR34148:SF1">
    <property type="entry name" value="ADENOSYLCOBINAMIDE-GDP RIBAZOLETRANSFERASE"/>
    <property type="match status" value="1"/>
</dbReference>
<dbReference type="GO" id="GO:0008818">
    <property type="term" value="F:cobalamin 5'-phosphate synthase activity"/>
    <property type="evidence" value="ECO:0007669"/>
    <property type="project" value="UniProtKB-UniRule"/>
</dbReference>
<evidence type="ECO:0000256" key="8">
    <source>
        <dbReference type="ARBA" id="ARBA00022573"/>
    </source>
</evidence>
<dbReference type="Pfam" id="PF02654">
    <property type="entry name" value="CobS"/>
    <property type="match status" value="1"/>
</dbReference>
<dbReference type="EC" id="2.7.8.26" evidence="5 19"/>
<dbReference type="EMBL" id="CDRZ01000055">
    <property type="protein sequence ID" value="CEO88108.1"/>
    <property type="molecule type" value="Genomic_DNA"/>
</dbReference>
<evidence type="ECO:0000256" key="5">
    <source>
        <dbReference type="ARBA" id="ARBA00013200"/>
    </source>
</evidence>
<dbReference type="RefSeq" id="WP_044664336.1">
    <property type="nucleotide sequence ID" value="NZ_CDRZ01000055.1"/>
</dbReference>
<feature type="transmembrane region" description="Helical" evidence="19">
    <location>
        <begin position="33"/>
        <end position="53"/>
    </location>
</feature>
<comment type="similarity">
    <text evidence="4 19">Belongs to the CobS family.</text>
</comment>
<evidence type="ECO:0000256" key="4">
    <source>
        <dbReference type="ARBA" id="ARBA00010561"/>
    </source>
</evidence>
<keyword evidence="8 19" id="KW-0169">Cobalamin biosynthesis</keyword>
<feature type="transmembrane region" description="Helical" evidence="19">
    <location>
        <begin position="197"/>
        <end position="218"/>
    </location>
</feature>
<comment type="subcellular location">
    <subcellularLocation>
        <location evidence="2 19">Cell membrane</location>
        <topology evidence="2 19">Multi-pass membrane protein</topology>
    </subcellularLocation>
</comment>
<feature type="transmembrane region" description="Helical" evidence="19">
    <location>
        <begin position="170"/>
        <end position="190"/>
    </location>
</feature>
<evidence type="ECO:0000256" key="12">
    <source>
        <dbReference type="ARBA" id="ARBA00022989"/>
    </source>
</evidence>
<accession>A0A0B7MIR1</accession>
<dbReference type="GO" id="GO:0051073">
    <property type="term" value="F:adenosylcobinamide-GDP ribazoletransferase activity"/>
    <property type="evidence" value="ECO:0007669"/>
    <property type="project" value="UniProtKB-UniRule"/>
</dbReference>
<comment type="function">
    <text evidence="14 19">Joins adenosylcobinamide-GDP and alpha-ribazole to generate adenosylcobalamin (Ado-cobalamin). Also synthesizes adenosylcobalamin 5'-phosphate from adenosylcobinamide-GDP and alpha-ribazole 5'-phosphate.</text>
</comment>
<sequence length="244" mass="27148">MRYFLIALTFLTRIPLSYKKSIYQQEDFQKSIYFFPIIGLLIGGILWGSYYLFDMIFPQLITAALLLFIYVVLTGGLHLDGLIDTVDGLYGGMTPERRLEIMKDTNPGAFGVLGAVLILVLKYSIYAQIDQGMLLFLVAAPVLGRQSMVWVQVFYPYARKEGLGKLFSVYHNYTLFGVTTGITLVISFCLAQIAGIFIFLLTAVFCFLMASQIARLLGGLTGDTYGAVCELSEIFALLAAFIII</sequence>
<evidence type="ECO:0000256" key="10">
    <source>
        <dbReference type="ARBA" id="ARBA00022692"/>
    </source>
</evidence>
<dbReference type="OrthoDB" id="9794626at2"/>
<name>A0A0B7MIR1_9FIRM</name>
<protein>
    <recommendedName>
        <fullName evidence="6 19">Adenosylcobinamide-GDP ribazoletransferase</fullName>
        <ecNumber evidence="5 19">2.7.8.26</ecNumber>
    </recommendedName>
    <alternativeName>
        <fullName evidence="16 19">Cobalamin synthase</fullName>
    </alternativeName>
    <alternativeName>
        <fullName evidence="15 19">Cobalamin-5'-phosphate synthase</fullName>
    </alternativeName>
</protein>
<evidence type="ECO:0000256" key="9">
    <source>
        <dbReference type="ARBA" id="ARBA00022679"/>
    </source>
</evidence>
<comment type="cofactor">
    <cofactor evidence="1 19">
        <name>Mg(2+)</name>
        <dbReference type="ChEBI" id="CHEBI:18420"/>
    </cofactor>
</comment>
<keyword evidence="21" id="KW-1185">Reference proteome</keyword>
<dbReference type="UniPathway" id="UPA00148">
    <property type="reaction ID" value="UER00238"/>
</dbReference>
<comment type="pathway">
    <text evidence="3 19">Cofactor biosynthesis; adenosylcobalamin biosynthesis; adenosylcobalamin from cob(II)yrinate a,c-diamide: step 7/7.</text>
</comment>
<evidence type="ECO:0000256" key="7">
    <source>
        <dbReference type="ARBA" id="ARBA00022475"/>
    </source>
</evidence>
<evidence type="ECO:0000256" key="14">
    <source>
        <dbReference type="ARBA" id="ARBA00025228"/>
    </source>
</evidence>
<keyword evidence="7 19" id="KW-1003">Cell membrane</keyword>
<evidence type="ECO:0000256" key="3">
    <source>
        <dbReference type="ARBA" id="ARBA00004663"/>
    </source>
</evidence>
<organism evidence="20 21">
    <name type="scientific">Syntrophaceticus schinkii</name>
    <dbReference type="NCBI Taxonomy" id="499207"/>
    <lineage>
        <taxon>Bacteria</taxon>
        <taxon>Bacillati</taxon>
        <taxon>Bacillota</taxon>
        <taxon>Clostridia</taxon>
        <taxon>Thermoanaerobacterales</taxon>
        <taxon>Thermoanaerobacterales Family III. Incertae Sedis</taxon>
        <taxon>Syntrophaceticus</taxon>
    </lineage>
</organism>
<keyword evidence="13 19" id="KW-0472">Membrane</keyword>
<evidence type="ECO:0000256" key="2">
    <source>
        <dbReference type="ARBA" id="ARBA00004651"/>
    </source>
</evidence>
<evidence type="ECO:0000256" key="1">
    <source>
        <dbReference type="ARBA" id="ARBA00001946"/>
    </source>
</evidence>
<evidence type="ECO:0000256" key="11">
    <source>
        <dbReference type="ARBA" id="ARBA00022842"/>
    </source>
</evidence>
<evidence type="ECO:0000256" key="16">
    <source>
        <dbReference type="ARBA" id="ARBA00032853"/>
    </source>
</evidence>
<dbReference type="InterPro" id="IPR003805">
    <property type="entry name" value="CobS"/>
</dbReference>
<evidence type="ECO:0000256" key="19">
    <source>
        <dbReference type="HAMAP-Rule" id="MF_00719"/>
    </source>
</evidence>
<evidence type="ECO:0000313" key="21">
    <source>
        <dbReference type="Proteomes" id="UP000046155"/>
    </source>
</evidence>
<keyword evidence="12 19" id="KW-1133">Transmembrane helix</keyword>
<dbReference type="PANTHER" id="PTHR34148">
    <property type="entry name" value="ADENOSYLCOBINAMIDE-GDP RIBAZOLETRANSFERASE"/>
    <property type="match status" value="1"/>
</dbReference>
<dbReference type="GO" id="GO:0009236">
    <property type="term" value="P:cobalamin biosynthetic process"/>
    <property type="evidence" value="ECO:0007669"/>
    <property type="project" value="UniProtKB-UniRule"/>
</dbReference>
<evidence type="ECO:0000256" key="13">
    <source>
        <dbReference type="ARBA" id="ARBA00023136"/>
    </source>
</evidence>
<evidence type="ECO:0000256" key="6">
    <source>
        <dbReference type="ARBA" id="ARBA00015850"/>
    </source>
</evidence>
<evidence type="ECO:0000256" key="15">
    <source>
        <dbReference type="ARBA" id="ARBA00032605"/>
    </source>
</evidence>
<evidence type="ECO:0000313" key="20">
    <source>
        <dbReference type="EMBL" id="CEO88108.1"/>
    </source>
</evidence>
<keyword evidence="9 19" id="KW-0808">Transferase</keyword>
<feature type="transmembrane region" description="Helical" evidence="19">
    <location>
        <begin position="133"/>
        <end position="158"/>
    </location>
</feature>
<dbReference type="NCBIfam" id="TIGR00317">
    <property type="entry name" value="cobS"/>
    <property type="match status" value="1"/>
</dbReference>
<evidence type="ECO:0000256" key="18">
    <source>
        <dbReference type="ARBA" id="ARBA00049504"/>
    </source>
</evidence>
<gene>
    <name evidence="19 20" type="primary">cobS</name>
    <name evidence="20" type="ORF">SSCH_1480006</name>
</gene>
<comment type="catalytic activity">
    <reaction evidence="18 19">
        <text>alpha-ribazole 5'-phosphate + adenosylcob(III)inamide-GDP = adenosylcob(III)alamin 5'-phosphate + GMP + H(+)</text>
        <dbReference type="Rhea" id="RHEA:23560"/>
        <dbReference type="ChEBI" id="CHEBI:15378"/>
        <dbReference type="ChEBI" id="CHEBI:57918"/>
        <dbReference type="ChEBI" id="CHEBI:58115"/>
        <dbReference type="ChEBI" id="CHEBI:60487"/>
        <dbReference type="ChEBI" id="CHEBI:60493"/>
        <dbReference type="EC" id="2.7.8.26"/>
    </reaction>
</comment>
<feature type="transmembrane region" description="Helical" evidence="19">
    <location>
        <begin position="108"/>
        <end position="126"/>
    </location>
</feature>
<dbReference type="HAMAP" id="MF_00719">
    <property type="entry name" value="CobS"/>
    <property type="match status" value="1"/>
</dbReference>
<dbReference type="AlphaFoldDB" id="A0A0B7MIR1"/>
<reference evidence="21" key="1">
    <citation type="submission" date="2015-01" db="EMBL/GenBank/DDBJ databases">
        <authorList>
            <person name="Manzoor Shahid"/>
            <person name="Zubair Saima"/>
        </authorList>
    </citation>
    <scope>NUCLEOTIDE SEQUENCE [LARGE SCALE GENOMIC DNA]</scope>
    <source>
        <strain evidence="21">Sp3</strain>
    </source>
</reference>
<keyword evidence="11 19" id="KW-0460">Magnesium</keyword>
<dbReference type="Proteomes" id="UP000046155">
    <property type="component" value="Unassembled WGS sequence"/>
</dbReference>
<evidence type="ECO:0000256" key="17">
    <source>
        <dbReference type="ARBA" id="ARBA00048623"/>
    </source>
</evidence>
<feature type="transmembrane region" description="Helical" evidence="19">
    <location>
        <begin position="60"/>
        <end position="79"/>
    </location>
</feature>
<proteinExistence type="inferred from homology"/>
<keyword evidence="10 19" id="KW-0812">Transmembrane</keyword>